<keyword evidence="4" id="KW-1185">Reference proteome</keyword>
<dbReference type="AlphaFoldDB" id="A0A9P3GH77"/>
<feature type="compositionally biased region" description="Low complexity" evidence="1">
    <location>
        <begin position="236"/>
        <end position="248"/>
    </location>
</feature>
<dbReference type="PANTHER" id="PTHR36223">
    <property type="entry name" value="BETA-LACTAMASE-TYPE TRANSPEPTIDASE FOLD DOMAIN CONTAINING PROTEIN"/>
    <property type="match status" value="1"/>
</dbReference>
<comment type="caution">
    <text evidence="3">The sequence shown here is derived from an EMBL/GenBank/DDBJ whole genome shotgun (WGS) entry which is preliminary data.</text>
</comment>
<protein>
    <recommendedName>
        <fullName evidence="2">DUF7918 domain-containing protein</fullName>
    </recommendedName>
</protein>
<dbReference type="InterPro" id="IPR057678">
    <property type="entry name" value="DUF7918"/>
</dbReference>
<feature type="region of interest" description="Disordered" evidence="1">
    <location>
        <begin position="306"/>
        <end position="331"/>
    </location>
</feature>
<sequence>MKYKGVGVSILVDGQPLEEYSATVDEAENTITCWIASEEHKDFTIKRYNDMDTHGASFEFFVDGRTVNRKGHSRPGKSGCTYGHRVSQDTVLPFKFTRLLLTDDDASSSGHPPANVDVVGTIEVPVRRSTSISEVKWPRKLGKLRNNVVAMHESTKNIGGHCVAFGAATKIPSNPTLHVEYLDPPDMPYCKFRFRYRSRDILLAQGIIPAPSISPELAPFASTSSIALNSKKRAAAAEPSSAAGPSSSKKGRHTAEVVQLPIKPDPDGRSNQNASLQAQLDVMAAAMDTMRANMDTIRAQLQNNDMDAAKREPNPITMTTSGDVIDLTDDD</sequence>
<evidence type="ECO:0000313" key="3">
    <source>
        <dbReference type="EMBL" id="GJE94868.1"/>
    </source>
</evidence>
<name>A0A9P3GH77_9APHY</name>
<evidence type="ECO:0000259" key="2">
    <source>
        <dbReference type="Pfam" id="PF25534"/>
    </source>
</evidence>
<accession>A0A9P3GH77</accession>
<dbReference type="Proteomes" id="UP000703269">
    <property type="component" value="Unassembled WGS sequence"/>
</dbReference>
<organism evidence="3 4">
    <name type="scientific">Phanerochaete sordida</name>
    <dbReference type="NCBI Taxonomy" id="48140"/>
    <lineage>
        <taxon>Eukaryota</taxon>
        <taxon>Fungi</taxon>
        <taxon>Dikarya</taxon>
        <taxon>Basidiomycota</taxon>
        <taxon>Agaricomycotina</taxon>
        <taxon>Agaricomycetes</taxon>
        <taxon>Polyporales</taxon>
        <taxon>Phanerochaetaceae</taxon>
        <taxon>Phanerochaete</taxon>
    </lineage>
</organism>
<gene>
    <name evidence="3" type="ORF">PsYK624_110440</name>
</gene>
<evidence type="ECO:0000256" key="1">
    <source>
        <dbReference type="SAM" id="MobiDB-lite"/>
    </source>
</evidence>
<feature type="domain" description="DUF7918" evidence="2">
    <location>
        <begin position="5"/>
        <end position="209"/>
    </location>
</feature>
<dbReference type="OrthoDB" id="3364132at2759"/>
<dbReference type="PANTHER" id="PTHR36223:SF1">
    <property type="entry name" value="TRANSCRIPTION ELONGATION FACTOR EAF N-TERMINAL DOMAIN-CONTAINING PROTEIN"/>
    <property type="match status" value="1"/>
</dbReference>
<dbReference type="EMBL" id="BPQB01000043">
    <property type="protein sequence ID" value="GJE94868.1"/>
    <property type="molecule type" value="Genomic_DNA"/>
</dbReference>
<feature type="region of interest" description="Disordered" evidence="1">
    <location>
        <begin position="236"/>
        <end position="255"/>
    </location>
</feature>
<reference evidence="3 4" key="1">
    <citation type="submission" date="2021-08" db="EMBL/GenBank/DDBJ databases">
        <title>Draft Genome Sequence of Phanerochaete sordida strain YK-624.</title>
        <authorList>
            <person name="Mori T."/>
            <person name="Dohra H."/>
            <person name="Suzuki T."/>
            <person name="Kawagishi H."/>
            <person name="Hirai H."/>
        </authorList>
    </citation>
    <scope>NUCLEOTIDE SEQUENCE [LARGE SCALE GENOMIC DNA]</scope>
    <source>
        <strain evidence="3 4">YK-624</strain>
    </source>
</reference>
<dbReference type="Pfam" id="PF25534">
    <property type="entry name" value="DUF7918"/>
    <property type="match status" value="1"/>
</dbReference>
<evidence type="ECO:0000313" key="4">
    <source>
        <dbReference type="Proteomes" id="UP000703269"/>
    </source>
</evidence>
<proteinExistence type="predicted"/>